<feature type="region of interest" description="Disordered" evidence="1">
    <location>
        <begin position="99"/>
        <end position="141"/>
    </location>
</feature>
<organism evidence="2 3">
    <name type="scientific">Pomacea canaliculata</name>
    <name type="common">Golden apple snail</name>
    <dbReference type="NCBI Taxonomy" id="400727"/>
    <lineage>
        <taxon>Eukaryota</taxon>
        <taxon>Metazoa</taxon>
        <taxon>Spiralia</taxon>
        <taxon>Lophotrochozoa</taxon>
        <taxon>Mollusca</taxon>
        <taxon>Gastropoda</taxon>
        <taxon>Caenogastropoda</taxon>
        <taxon>Architaenioglossa</taxon>
        <taxon>Ampullarioidea</taxon>
        <taxon>Ampullariidae</taxon>
        <taxon>Pomacea</taxon>
    </lineage>
</organism>
<reference evidence="2 3" key="1">
    <citation type="submission" date="2018-04" db="EMBL/GenBank/DDBJ databases">
        <title>The genome of golden apple snail Pomacea canaliculata provides insight into stress tolerance and invasive adaptation.</title>
        <authorList>
            <person name="Liu C."/>
            <person name="Liu B."/>
            <person name="Ren Y."/>
            <person name="Zhang Y."/>
            <person name="Wang H."/>
            <person name="Li S."/>
            <person name="Jiang F."/>
            <person name="Yin L."/>
            <person name="Zhang G."/>
            <person name="Qian W."/>
            <person name="Fan W."/>
        </authorList>
    </citation>
    <scope>NUCLEOTIDE SEQUENCE [LARGE SCALE GENOMIC DNA]</scope>
    <source>
        <strain evidence="2">SZHN2017</strain>
        <tissue evidence="2">Muscle</tissue>
    </source>
</reference>
<protein>
    <submittedName>
        <fullName evidence="2">Uncharacterized protein</fullName>
    </submittedName>
</protein>
<sequence length="141" mass="15534">MIMMMVKSDDEDDEEDDVHASDRAGLVVVTRYCCGGGHQSPHICISARTGRSGVAVSSAFVAETQQPVCPRSISLSRDMLLPRADERKITAIEFPQIHIFHMPPPTPPPPHHQQQQQHSRSAADVTPRSSSPHIPFSCSDR</sequence>
<evidence type="ECO:0000313" key="3">
    <source>
        <dbReference type="Proteomes" id="UP000245119"/>
    </source>
</evidence>
<gene>
    <name evidence="2" type="ORF">C0Q70_08208</name>
</gene>
<evidence type="ECO:0000313" key="2">
    <source>
        <dbReference type="EMBL" id="PVD32762.1"/>
    </source>
</evidence>
<feature type="compositionally biased region" description="Pro residues" evidence="1">
    <location>
        <begin position="102"/>
        <end position="111"/>
    </location>
</feature>
<dbReference type="Proteomes" id="UP000245119">
    <property type="component" value="Linkage Group LG4"/>
</dbReference>
<proteinExistence type="predicted"/>
<comment type="caution">
    <text evidence="2">The sequence shown here is derived from an EMBL/GenBank/DDBJ whole genome shotgun (WGS) entry which is preliminary data.</text>
</comment>
<evidence type="ECO:0000256" key="1">
    <source>
        <dbReference type="SAM" id="MobiDB-lite"/>
    </source>
</evidence>
<feature type="region of interest" description="Disordered" evidence="1">
    <location>
        <begin position="1"/>
        <end position="20"/>
    </location>
</feature>
<dbReference type="EMBL" id="PZQS01000004">
    <property type="protein sequence ID" value="PVD32762.1"/>
    <property type="molecule type" value="Genomic_DNA"/>
</dbReference>
<name>A0A2T7PH71_POMCA</name>
<accession>A0A2T7PH71</accession>
<keyword evidence="3" id="KW-1185">Reference proteome</keyword>
<dbReference type="AlphaFoldDB" id="A0A2T7PH71"/>